<reference evidence="2" key="1">
    <citation type="journal article" date="2021" name="PeerJ">
        <title>Extensive microbial diversity within the chicken gut microbiome revealed by metagenomics and culture.</title>
        <authorList>
            <person name="Gilroy R."/>
            <person name="Ravi A."/>
            <person name="Getino M."/>
            <person name="Pursley I."/>
            <person name="Horton D.L."/>
            <person name="Alikhan N.F."/>
            <person name="Baker D."/>
            <person name="Gharbi K."/>
            <person name="Hall N."/>
            <person name="Watson M."/>
            <person name="Adriaenssens E.M."/>
            <person name="Foster-Nyarko E."/>
            <person name="Jarju S."/>
            <person name="Secka A."/>
            <person name="Antonio M."/>
            <person name="Oren A."/>
            <person name="Chaudhuri R.R."/>
            <person name="La Ragione R."/>
            <person name="Hildebrand F."/>
            <person name="Pallen M.J."/>
        </authorList>
    </citation>
    <scope>NUCLEOTIDE SEQUENCE</scope>
    <source>
        <strain evidence="2">ChiHjej12B11-16260</strain>
    </source>
</reference>
<gene>
    <name evidence="2" type="ORF">H9982_04420</name>
</gene>
<feature type="region of interest" description="Disordered" evidence="1">
    <location>
        <begin position="173"/>
        <end position="202"/>
    </location>
</feature>
<evidence type="ECO:0000313" key="2">
    <source>
        <dbReference type="EMBL" id="HIX45444.1"/>
    </source>
</evidence>
<organism evidence="2 3">
    <name type="scientific">Candidatus Barnesiella excrementipullorum</name>
    <dbReference type="NCBI Taxonomy" id="2838479"/>
    <lineage>
        <taxon>Bacteria</taxon>
        <taxon>Pseudomonadati</taxon>
        <taxon>Bacteroidota</taxon>
        <taxon>Bacteroidia</taxon>
        <taxon>Bacteroidales</taxon>
        <taxon>Barnesiellaceae</taxon>
        <taxon>Barnesiella</taxon>
    </lineage>
</organism>
<proteinExistence type="predicted"/>
<dbReference type="AlphaFoldDB" id="A0A9D2AQH2"/>
<reference evidence="2" key="2">
    <citation type="submission" date="2021-04" db="EMBL/GenBank/DDBJ databases">
        <authorList>
            <person name="Gilroy R."/>
        </authorList>
    </citation>
    <scope>NUCLEOTIDE SEQUENCE</scope>
    <source>
        <strain evidence="2">ChiHjej12B11-16260</strain>
    </source>
</reference>
<feature type="compositionally biased region" description="Acidic residues" evidence="1">
    <location>
        <begin position="192"/>
        <end position="202"/>
    </location>
</feature>
<evidence type="ECO:0000256" key="1">
    <source>
        <dbReference type="SAM" id="MobiDB-lite"/>
    </source>
</evidence>
<accession>A0A9D2AQH2</accession>
<evidence type="ECO:0000313" key="3">
    <source>
        <dbReference type="Proteomes" id="UP000824246"/>
    </source>
</evidence>
<dbReference type="Proteomes" id="UP000824246">
    <property type="component" value="Unassembled WGS sequence"/>
</dbReference>
<dbReference type="EMBL" id="DXFB01000121">
    <property type="protein sequence ID" value="HIX45444.1"/>
    <property type="molecule type" value="Genomic_DNA"/>
</dbReference>
<name>A0A9D2AQH2_9BACT</name>
<sequence>MNSKEYTDYLVEQLTELRDLIILIERGGNDTPDVLYKLALEKSRHITSYVQQWREEAAPAEVQIPAEYAEWVMGKTTEEAVVDEKREQAAKADEEMEKSVVDMPVDVALPLEKREAEPSDESADTPLPEETVDVPVVEMPFLSVEVGADTDDTVVEFPEDAPVGEVSLVVDDEEEAAGEPCTEQEAPAGENPSEEVESDNDTVEVLVEDSDEPDEADEEQQVYNMGEPFDSETPGDANMTVGEMMSVRRAKELRRAISLNDRFRFRRELFGNSDVRMTETLALIDTMTDYGEAREYLLTDLAWDAEEPVVKEFLALVEKHFKQ</sequence>
<protein>
    <submittedName>
        <fullName evidence="2">Uncharacterized protein</fullName>
    </submittedName>
</protein>
<comment type="caution">
    <text evidence="2">The sequence shown here is derived from an EMBL/GenBank/DDBJ whole genome shotgun (WGS) entry which is preliminary data.</text>
</comment>